<evidence type="ECO:0000313" key="3">
    <source>
        <dbReference type="Proteomes" id="UP001189429"/>
    </source>
</evidence>
<accession>A0ABN9X5F5</accession>
<keyword evidence="1" id="KW-0812">Transmembrane</keyword>
<protein>
    <submittedName>
        <fullName evidence="2">Uncharacterized protein</fullName>
    </submittedName>
</protein>
<keyword evidence="1" id="KW-0472">Membrane</keyword>
<keyword evidence="1" id="KW-1133">Transmembrane helix</keyword>
<dbReference type="EMBL" id="CAUYUJ010019685">
    <property type="protein sequence ID" value="CAK0892923.1"/>
    <property type="molecule type" value="Genomic_DNA"/>
</dbReference>
<evidence type="ECO:0000256" key="1">
    <source>
        <dbReference type="SAM" id="Phobius"/>
    </source>
</evidence>
<keyword evidence="3" id="KW-1185">Reference proteome</keyword>
<sequence length="155" mass="17681">VCFMAIAIQEADTFSAFWHTAALQPSARLLVRSLSDNVWHVMLLFLLAGYYDASHYKHFGFRDLVMLLGLVVIPFMQFVAELLPIYFAGQGTWYGFNHPLRWMLQMFLLARVHVAACRWLGLSILAQLVLSVPYRALVCYGVARLTSRPAVRSRT</sequence>
<reference evidence="2" key="1">
    <citation type="submission" date="2023-10" db="EMBL/GenBank/DDBJ databases">
        <authorList>
            <person name="Chen Y."/>
            <person name="Shah S."/>
            <person name="Dougan E. K."/>
            <person name="Thang M."/>
            <person name="Chan C."/>
        </authorList>
    </citation>
    <scope>NUCLEOTIDE SEQUENCE [LARGE SCALE GENOMIC DNA]</scope>
</reference>
<comment type="caution">
    <text evidence="2">The sequence shown here is derived from an EMBL/GenBank/DDBJ whole genome shotgun (WGS) entry which is preliminary data.</text>
</comment>
<gene>
    <name evidence="2" type="ORF">PCOR1329_LOCUS72439</name>
</gene>
<proteinExistence type="predicted"/>
<organism evidence="2 3">
    <name type="scientific">Prorocentrum cordatum</name>
    <dbReference type="NCBI Taxonomy" id="2364126"/>
    <lineage>
        <taxon>Eukaryota</taxon>
        <taxon>Sar</taxon>
        <taxon>Alveolata</taxon>
        <taxon>Dinophyceae</taxon>
        <taxon>Prorocentrales</taxon>
        <taxon>Prorocentraceae</taxon>
        <taxon>Prorocentrum</taxon>
    </lineage>
</organism>
<feature type="transmembrane region" description="Helical" evidence="1">
    <location>
        <begin position="37"/>
        <end position="53"/>
    </location>
</feature>
<feature type="non-terminal residue" evidence="2">
    <location>
        <position position="1"/>
    </location>
</feature>
<name>A0ABN9X5F5_9DINO</name>
<evidence type="ECO:0000313" key="2">
    <source>
        <dbReference type="EMBL" id="CAK0892923.1"/>
    </source>
</evidence>
<dbReference type="Proteomes" id="UP001189429">
    <property type="component" value="Unassembled WGS sequence"/>
</dbReference>
<feature type="transmembrane region" description="Helical" evidence="1">
    <location>
        <begin position="108"/>
        <end position="130"/>
    </location>
</feature>
<feature type="transmembrane region" description="Helical" evidence="1">
    <location>
        <begin position="65"/>
        <end position="88"/>
    </location>
</feature>